<name>A0ACB9P9Q2_BAUVA</name>
<gene>
    <name evidence="1" type="ORF">L6164_011938</name>
</gene>
<proteinExistence type="predicted"/>
<dbReference type="Proteomes" id="UP000828941">
    <property type="component" value="Chromosome 5"/>
</dbReference>
<evidence type="ECO:0000313" key="2">
    <source>
        <dbReference type="Proteomes" id="UP000828941"/>
    </source>
</evidence>
<reference evidence="1 2" key="1">
    <citation type="journal article" date="2022" name="DNA Res.">
        <title>Chromosomal-level genome assembly of the orchid tree Bauhinia variegata (Leguminosae; Cercidoideae) supports the allotetraploid origin hypothesis of Bauhinia.</title>
        <authorList>
            <person name="Zhong Y."/>
            <person name="Chen Y."/>
            <person name="Zheng D."/>
            <person name="Pang J."/>
            <person name="Liu Y."/>
            <person name="Luo S."/>
            <person name="Meng S."/>
            <person name="Qian L."/>
            <person name="Wei D."/>
            <person name="Dai S."/>
            <person name="Zhou R."/>
        </authorList>
    </citation>
    <scope>NUCLEOTIDE SEQUENCE [LARGE SCALE GENOMIC DNA]</scope>
    <source>
        <strain evidence="1">BV-YZ2020</strain>
    </source>
</reference>
<protein>
    <submittedName>
        <fullName evidence="1">Uncharacterized protein</fullName>
    </submittedName>
</protein>
<dbReference type="EMBL" id="CM039430">
    <property type="protein sequence ID" value="KAI4344747.1"/>
    <property type="molecule type" value="Genomic_DNA"/>
</dbReference>
<organism evidence="1 2">
    <name type="scientific">Bauhinia variegata</name>
    <name type="common">Purple orchid tree</name>
    <name type="synonym">Phanera variegata</name>
    <dbReference type="NCBI Taxonomy" id="167791"/>
    <lineage>
        <taxon>Eukaryota</taxon>
        <taxon>Viridiplantae</taxon>
        <taxon>Streptophyta</taxon>
        <taxon>Embryophyta</taxon>
        <taxon>Tracheophyta</taxon>
        <taxon>Spermatophyta</taxon>
        <taxon>Magnoliopsida</taxon>
        <taxon>eudicotyledons</taxon>
        <taxon>Gunneridae</taxon>
        <taxon>Pentapetalae</taxon>
        <taxon>rosids</taxon>
        <taxon>fabids</taxon>
        <taxon>Fabales</taxon>
        <taxon>Fabaceae</taxon>
        <taxon>Cercidoideae</taxon>
        <taxon>Cercideae</taxon>
        <taxon>Bauhiniinae</taxon>
        <taxon>Bauhinia</taxon>
    </lineage>
</organism>
<comment type="caution">
    <text evidence="1">The sequence shown here is derived from an EMBL/GenBank/DDBJ whole genome shotgun (WGS) entry which is preliminary data.</text>
</comment>
<accession>A0ACB9P9Q2</accession>
<evidence type="ECO:0000313" key="1">
    <source>
        <dbReference type="EMBL" id="KAI4344747.1"/>
    </source>
</evidence>
<sequence>MQKQIFTPRFSKGDQVEVFKQKTNSFYPAIVLRELVKPKNLVFVEYQTLFSSSEDDLPEPSKLRRGFTNVSNVRPKAPRDLILCYKIGDCVEGFRENAWCPGTIREIRENSKYLVAFDGGKKEIAEFEQCSLRRHRKWVNGSWVPPISEQEKPPDLEMETNPGESRFKIKYSRKIRVAKFKKGMVLEVTSDEEGYQGAWFIATIVDSIGNDRFLVEYRDLTTDDGSQLLKEEVDARHVKPCPPQVPSVVSFKQFQEVDAWYNDGWWEGIVLKILDGRKYYVHFMPSNEVIEFEMSKLRPHHNWVNGKWVMSSEKSILLTEKPGDVMLQTEDTGKKLIFKLKGSKELAKKRSGDVMSKTNGTGKKVIIKFEGSNELAKKSRDVMSKTKDTGNVSRVPFYKGTKVEVRSDEEGYQGAWYAAVIVDLMPNGKYLVEYETLKTDDLTEQLKEEAEASDIRPYPPETNHLHPYAQYEKVDSWYNDGWWVGQVVKVLRGLKYLVYFLPTNEMLEYEHSDLRPHQEWIDGKWMIPP</sequence>
<keyword evidence="2" id="KW-1185">Reference proteome</keyword>